<dbReference type="Pfam" id="PF04578">
    <property type="entry name" value="DUF594"/>
    <property type="match status" value="1"/>
</dbReference>
<feature type="transmembrane region" description="Helical" evidence="1">
    <location>
        <begin position="354"/>
        <end position="380"/>
    </location>
</feature>
<proteinExistence type="predicted"/>
<dbReference type="Pfam" id="PF13968">
    <property type="entry name" value="DUF4220"/>
    <property type="match status" value="1"/>
</dbReference>
<feature type="non-terminal residue" evidence="3">
    <location>
        <position position="1"/>
    </location>
</feature>
<keyword evidence="1" id="KW-0812">Transmembrane</keyword>
<protein>
    <recommendedName>
        <fullName evidence="2">DUF4220 domain-containing protein</fullName>
    </recommendedName>
</protein>
<name>A0A5J9VQJ3_9POAL</name>
<comment type="caution">
    <text evidence="3">The sequence shown here is derived from an EMBL/GenBank/DDBJ whole genome shotgun (WGS) entry which is preliminary data.</text>
</comment>
<dbReference type="EMBL" id="RWGY01000007">
    <property type="protein sequence ID" value="TVU37350.1"/>
    <property type="molecule type" value="Genomic_DNA"/>
</dbReference>
<keyword evidence="1" id="KW-0472">Membrane</keyword>
<dbReference type="Proteomes" id="UP000324897">
    <property type="component" value="Chromosome 4"/>
</dbReference>
<organism evidence="3 4">
    <name type="scientific">Eragrostis curvula</name>
    <name type="common">weeping love grass</name>
    <dbReference type="NCBI Taxonomy" id="38414"/>
    <lineage>
        <taxon>Eukaryota</taxon>
        <taxon>Viridiplantae</taxon>
        <taxon>Streptophyta</taxon>
        <taxon>Embryophyta</taxon>
        <taxon>Tracheophyta</taxon>
        <taxon>Spermatophyta</taxon>
        <taxon>Magnoliopsida</taxon>
        <taxon>Liliopsida</taxon>
        <taxon>Poales</taxon>
        <taxon>Poaceae</taxon>
        <taxon>PACMAD clade</taxon>
        <taxon>Chloridoideae</taxon>
        <taxon>Eragrostideae</taxon>
        <taxon>Eragrostidinae</taxon>
        <taxon>Eragrostis</taxon>
    </lineage>
</organism>
<sequence length="701" mass="79571">MELGAPNSEVVNMTRAREAVAPLLNNPRKTIHQVEVLVSVAAALLFLQFILGFCKRLWHNSIVSFVLKVCDKAMFPLIVYILGKMQNSPIKNSVYPVWAVSLIMASEATSAVKQPDLFTPEKMASFYIEMARYAFYYLMFSQLLNPSTPRFSWLPGYYQHYMSPNASSSFYTSALFECVILSKLFKGIVGLTFGFSHSESVAKWMKKNANSDDHSDSDPESMNDYNYPVRYSIGKLFKSHRAHLSIAEGLSNVTTVNQIWDSFQNSNDGICADHKNRLKDVCLSFALFELLKRRYFGTFCAEASLRKTKYFVSRVLLRHPDDDYERAFKVVETELGLCYDFLFTKYQFIYTTGLFLPIWIVMFVLFVVKIILIIVVGVYAHKKSLVLETPSPIIEVHSANADYIIALAFIYIILMMNISAGCRNRIGQCSLISDFSVPTCLNKLKIPTVRVSNELKRAIANAVKKAIDNSLISADGDLTMGERTIRMFDEYSQTLKDHSQIEVMLILHIATDYCDIALSDEGEGREVAINLSRYFAYLIAFVPELLPYHMVDISELRDIVWEEIETLPSRRSSKMCGTMKLLQTAIMAPYTPSKMFDIMKDLEGTGEEDNPTTIFTKGVKLGKQLASMSNGAQRWEMLAEFWAETIVYITPSHHTAKNHMEHLECGGEFLTKIWVLLSHAGILNIDREKDQAPKRAQPETA</sequence>
<dbReference type="AlphaFoldDB" id="A0A5J9VQJ3"/>
<dbReference type="Gramene" id="TVU37350">
    <property type="protein sequence ID" value="TVU37350"/>
    <property type="gene ID" value="EJB05_10659"/>
</dbReference>
<gene>
    <name evidence="3" type="ORF">EJB05_10659</name>
</gene>
<evidence type="ECO:0000313" key="3">
    <source>
        <dbReference type="EMBL" id="TVU37350.1"/>
    </source>
</evidence>
<feature type="transmembrane region" description="Helical" evidence="1">
    <location>
        <begin position="36"/>
        <end position="53"/>
    </location>
</feature>
<keyword evidence="1" id="KW-1133">Transmembrane helix</keyword>
<feature type="transmembrane region" description="Helical" evidence="1">
    <location>
        <begin position="65"/>
        <end position="83"/>
    </location>
</feature>
<feature type="transmembrane region" description="Helical" evidence="1">
    <location>
        <begin position="400"/>
        <end position="418"/>
    </location>
</feature>
<dbReference type="OrthoDB" id="672171at2759"/>
<accession>A0A5J9VQJ3</accession>
<keyword evidence="4" id="KW-1185">Reference proteome</keyword>
<evidence type="ECO:0000256" key="1">
    <source>
        <dbReference type="SAM" id="Phobius"/>
    </source>
</evidence>
<dbReference type="InterPro" id="IPR007658">
    <property type="entry name" value="DUF594"/>
</dbReference>
<evidence type="ECO:0000259" key="2">
    <source>
        <dbReference type="Pfam" id="PF13968"/>
    </source>
</evidence>
<feature type="domain" description="DUF4220" evidence="2">
    <location>
        <begin position="76"/>
        <end position="420"/>
    </location>
</feature>
<evidence type="ECO:0000313" key="4">
    <source>
        <dbReference type="Proteomes" id="UP000324897"/>
    </source>
</evidence>
<dbReference type="InterPro" id="IPR025315">
    <property type="entry name" value="DUF4220"/>
</dbReference>
<dbReference type="PANTHER" id="PTHR31325">
    <property type="entry name" value="OS01G0798800 PROTEIN-RELATED"/>
    <property type="match status" value="1"/>
</dbReference>
<reference evidence="3 4" key="1">
    <citation type="journal article" date="2019" name="Sci. Rep.">
        <title>A high-quality genome of Eragrostis curvula grass provides insights into Poaceae evolution and supports new strategies to enhance forage quality.</title>
        <authorList>
            <person name="Carballo J."/>
            <person name="Santos B.A.C.M."/>
            <person name="Zappacosta D."/>
            <person name="Garbus I."/>
            <person name="Selva J.P."/>
            <person name="Gallo C.A."/>
            <person name="Diaz A."/>
            <person name="Albertini E."/>
            <person name="Caccamo M."/>
            <person name="Echenique V."/>
        </authorList>
    </citation>
    <scope>NUCLEOTIDE SEQUENCE [LARGE SCALE GENOMIC DNA]</scope>
    <source>
        <strain evidence="4">cv. Victoria</strain>
        <tissue evidence="3">Leaf</tissue>
    </source>
</reference>